<keyword evidence="2 5" id="KW-0689">Ribosomal protein</keyword>
<dbReference type="CDD" id="cd00303">
    <property type="entry name" value="retropepsin_like"/>
    <property type="match status" value="1"/>
</dbReference>
<evidence type="ECO:0000256" key="1">
    <source>
        <dbReference type="ARBA" id="ARBA00009106"/>
    </source>
</evidence>
<evidence type="ECO:0000256" key="3">
    <source>
        <dbReference type="ARBA" id="ARBA00023274"/>
    </source>
</evidence>
<dbReference type="Gene3D" id="2.40.70.10">
    <property type="entry name" value="Acid Proteases"/>
    <property type="match status" value="1"/>
</dbReference>
<evidence type="ECO:0000256" key="2">
    <source>
        <dbReference type="ARBA" id="ARBA00022980"/>
    </source>
</evidence>
<feature type="compositionally biased region" description="Basic and acidic residues" evidence="4">
    <location>
        <begin position="1"/>
        <end position="10"/>
    </location>
</feature>
<sequence length="186" mass="20843">MSEKETKAYEENNGQLGGPTEGEETNDITISLNAMCGNVGSSALRINGLINDKEVHILIDSGNTHCFINEKVVGVLKWRVEHTTPIVVRVAYGSKVLSSLDYPILCWEIRGHQFPYPVRVLKLGGCDFIMGCYWLSAKKWSKGKQKENVNNMVLFDKFSEASKFKLTTPSILSNRLRTTELQIGFV</sequence>
<dbReference type="EMBL" id="JACGWJ010000007">
    <property type="protein sequence ID" value="KAL0409628.1"/>
    <property type="molecule type" value="Genomic_DNA"/>
</dbReference>
<protein>
    <submittedName>
        <fullName evidence="5">40S ribosomal protein S25-1</fullName>
    </submittedName>
</protein>
<dbReference type="GO" id="GO:0005840">
    <property type="term" value="C:ribosome"/>
    <property type="evidence" value="ECO:0007669"/>
    <property type="project" value="UniProtKB-KW"/>
</dbReference>
<keyword evidence="3" id="KW-0687">Ribonucleoprotein</keyword>
<dbReference type="AlphaFoldDB" id="A0AAW2TYN0"/>
<organism evidence="5">
    <name type="scientific">Sesamum radiatum</name>
    <name type="common">Black benniseed</name>
    <dbReference type="NCBI Taxonomy" id="300843"/>
    <lineage>
        <taxon>Eukaryota</taxon>
        <taxon>Viridiplantae</taxon>
        <taxon>Streptophyta</taxon>
        <taxon>Embryophyta</taxon>
        <taxon>Tracheophyta</taxon>
        <taxon>Spermatophyta</taxon>
        <taxon>Magnoliopsida</taxon>
        <taxon>eudicotyledons</taxon>
        <taxon>Gunneridae</taxon>
        <taxon>Pentapetalae</taxon>
        <taxon>asterids</taxon>
        <taxon>lamiids</taxon>
        <taxon>Lamiales</taxon>
        <taxon>Pedaliaceae</taxon>
        <taxon>Sesamum</taxon>
    </lineage>
</organism>
<name>A0AAW2TYN0_SESRA</name>
<reference evidence="5" key="1">
    <citation type="submission" date="2020-06" db="EMBL/GenBank/DDBJ databases">
        <authorList>
            <person name="Li T."/>
            <person name="Hu X."/>
            <person name="Zhang T."/>
            <person name="Song X."/>
            <person name="Zhang H."/>
            <person name="Dai N."/>
            <person name="Sheng W."/>
            <person name="Hou X."/>
            <person name="Wei L."/>
        </authorList>
    </citation>
    <scope>NUCLEOTIDE SEQUENCE</scope>
    <source>
        <strain evidence="5">G02</strain>
        <tissue evidence="5">Leaf</tissue>
    </source>
</reference>
<dbReference type="SUPFAM" id="SSF50630">
    <property type="entry name" value="Acid proteases"/>
    <property type="match status" value="1"/>
</dbReference>
<dbReference type="Pfam" id="PF08284">
    <property type="entry name" value="RVP_2"/>
    <property type="match status" value="1"/>
</dbReference>
<dbReference type="InterPro" id="IPR004977">
    <property type="entry name" value="Ribosomal_eS25"/>
</dbReference>
<proteinExistence type="inferred from homology"/>
<feature type="region of interest" description="Disordered" evidence="4">
    <location>
        <begin position="1"/>
        <end position="23"/>
    </location>
</feature>
<comment type="similarity">
    <text evidence="1">Belongs to the eukaryotic ribosomal protein eS25 family.</text>
</comment>
<dbReference type="InterPro" id="IPR021109">
    <property type="entry name" value="Peptidase_aspartic_dom_sf"/>
</dbReference>
<accession>A0AAW2TYN0</accession>
<gene>
    <name evidence="5" type="ORF">Sradi_1897200</name>
</gene>
<dbReference type="GO" id="GO:1990904">
    <property type="term" value="C:ribonucleoprotein complex"/>
    <property type="evidence" value="ECO:0007669"/>
    <property type="project" value="UniProtKB-KW"/>
</dbReference>
<evidence type="ECO:0000313" key="5">
    <source>
        <dbReference type="EMBL" id="KAL0409628.1"/>
    </source>
</evidence>
<dbReference type="PANTHER" id="PTHR12850">
    <property type="entry name" value="40S RIBOSOMAL PROTEIN S25"/>
    <property type="match status" value="1"/>
</dbReference>
<evidence type="ECO:0000256" key="4">
    <source>
        <dbReference type="SAM" id="MobiDB-lite"/>
    </source>
</evidence>
<reference evidence="5" key="2">
    <citation type="journal article" date="2024" name="Plant">
        <title>Genomic evolution and insights into agronomic trait innovations of Sesamum species.</title>
        <authorList>
            <person name="Miao H."/>
            <person name="Wang L."/>
            <person name="Qu L."/>
            <person name="Liu H."/>
            <person name="Sun Y."/>
            <person name="Le M."/>
            <person name="Wang Q."/>
            <person name="Wei S."/>
            <person name="Zheng Y."/>
            <person name="Lin W."/>
            <person name="Duan Y."/>
            <person name="Cao H."/>
            <person name="Xiong S."/>
            <person name="Wang X."/>
            <person name="Wei L."/>
            <person name="Li C."/>
            <person name="Ma Q."/>
            <person name="Ju M."/>
            <person name="Zhao R."/>
            <person name="Li G."/>
            <person name="Mu C."/>
            <person name="Tian Q."/>
            <person name="Mei H."/>
            <person name="Zhang T."/>
            <person name="Gao T."/>
            <person name="Zhang H."/>
        </authorList>
    </citation>
    <scope>NUCLEOTIDE SEQUENCE</scope>
    <source>
        <strain evidence="5">G02</strain>
    </source>
</reference>
<comment type="caution">
    <text evidence="5">The sequence shown here is derived from an EMBL/GenBank/DDBJ whole genome shotgun (WGS) entry which is preliminary data.</text>
</comment>